<dbReference type="PROSITE" id="PS50330">
    <property type="entry name" value="UIM"/>
    <property type="match status" value="2"/>
</dbReference>
<reference evidence="2 3" key="1">
    <citation type="submission" date="2024-05" db="EMBL/GenBank/DDBJ databases">
        <title>A draft genome resource for the thread blight pathogen Marasmius tenuissimus strain MS-2.</title>
        <authorList>
            <person name="Yulfo-Soto G.E."/>
            <person name="Baruah I.K."/>
            <person name="Amoako-Attah I."/>
            <person name="Bukari Y."/>
            <person name="Meinhardt L.W."/>
            <person name="Bailey B.A."/>
            <person name="Cohen S.P."/>
        </authorList>
    </citation>
    <scope>NUCLEOTIDE SEQUENCE [LARGE SCALE GENOMIC DNA]</scope>
    <source>
        <strain evidence="2 3">MS-2</strain>
    </source>
</reference>
<feature type="region of interest" description="Disordered" evidence="1">
    <location>
        <begin position="280"/>
        <end position="299"/>
    </location>
</feature>
<accession>A0ABR3A2I7</accession>
<comment type="caution">
    <text evidence="2">The sequence shown here is derived from an EMBL/GenBank/DDBJ whole genome shotgun (WGS) entry which is preliminary data.</text>
</comment>
<feature type="compositionally biased region" description="Polar residues" evidence="1">
    <location>
        <begin position="225"/>
        <end position="235"/>
    </location>
</feature>
<proteinExistence type="predicted"/>
<evidence type="ECO:0000313" key="3">
    <source>
        <dbReference type="Proteomes" id="UP001437256"/>
    </source>
</evidence>
<feature type="compositionally biased region" description="Polar residues" evidence="1">
    <location>
        <begin position="169"/>
        <end position="178"/>
    </location>
</feature>
<feature type="compositionally biased region" description="Polar residues" evidence="1">
    <location>
        <begin position="130"/>
        <end position="147"/>
    </location>
</feature>
<feature type="compositionally biased region" description="Pro residues" evidence="1">
    <location>
        <begin position="1"/>
        <end position="15"/>
    </location>
</feature>
<protein>
    <submittedName>
        <fullName evidence="2">Uncharacterized protein</fullName>
    </submittedName>
</protein>
<feature type="compositionally biased region" description="Low complexity" evidence="1">
    <location>
        <begin position="95"/>
        <end position="112"/>
    </location>
</feature>
<feature type="compositionally biased region" description="Basic and acidic residues" evidence="1">
    <location>
        <begin position="47"/>
        <end position="76"/>
    </location>
</feature>
<sequence length="576" mass="62765">MPMPSLPRHPPPLPALPESRAPSVPRSPIQHGDDESELATAIQMSRTESENRALRLEKLTTQEEDDLARALEESLRTARPQEPSPSTLSSHSDRFSIPSSSSSSSAASSLPVSPLPPARSLPVPQVGSRPLSTVSSHASLSTVTTPSLHDDEAFARQLAEQEETEVRDSQQNGFSSTVESDEDFARRLAAEENEEMKDDGSMNPSPPALPPTYDDAISPRPTPRPQSSDTTSFSVESLPPRTPSSASLSSTGNSIDSMPPMPLVPVRSTQSDTNISIQLPDHLDVSSPPSPSTASLPGKVETTASLSNGLETPPINANQFLDTELLRGVSVGWGIPEIGPRVPAMQGPMPNIISLPYGRCPPLHFQAPNWRHLLMLMARLPGTRVEPTVEAMAQNKFDMKLRTVIQFVRPNHNSHDWRTIIWLTIDHPAPPGPQNRKYMNNDVNVLPYSYTLSQIPTILQGSLDTPLSKAFTVPATEGKPYPSLPITFPNLALYLQAALEESRRYMSDSSSGFRKLTKMIQLCYPGAYEADNSGEGGGMSGFFKKFGRNKQNGRKAGRGNEDVYELVTPFVAEEWG</sequence>
<evidence type="ECO:0000313" key="2">
    <source>
        <dbReference type="EMBL" id="KAL0067579.1"/>
    </source>
</evidence>
<gene>
    <name evidence="2" type="ORF">AAF712_005294</name>
</gene>
<name>A0ABR3A2I7_9AGAR</name>
<feature type="compositionally biased region" description="Polar residues" evidence="1">
    <location>
        <begin position="243"/>
        <end position="256"/>
    </location>
</feature>
<dbReference type="SMART" id="SM00726">
    <property type="entry name" value="UIM"/>
    <property type="match status" value="3"/>
</dbReference>
<organism evidence="2 3">
    <name type="scientific">Marasmius tenuissimus</name>
    <dbReference type="NCBI Taxonomy" id="585030"/>
    <lineage>
        <taxon>Eukaryota</taxon>
        <taxon>Fungi</taxon>
        <taxon>Dikarya</taxon>
        <taxon>Basidiomycota</taxon>
        <taxon>Agaricomycotina</taxon>
        <taxon>Agaricomycetes</taxon>
        <taxon>Agaricomycetidae</taxon>
        <taxon>Agaricales</taxon>
        <taxon>Marasmiineae</taxon>
        <taxon>Marasmiaceae</taxon>
        <taxon>Marasmius</taxon>
    </lineage>
</organism>
<evidence type="ECO:0000256" key="1">
    <source>
        <dbReference type="SAM" id="MobiDB-lite"/>
    </source>
</evidence>
<dbReference type="EMBL" id="JBBXMP010000024">
    <property type="protein sequence ID" value="KAL0067579.1"/>
    <property type="molecule type" value="Genomic_DNA"/>
</dbReference>
<feature type="region of interest" description="Disordered" evidence="1">
    <location>
        <begin position="1"/>
        <end position="271"/>
    </location>
</feature>
<keyword evidence="3" id="KW-1185">Reference proteome</keyword>
<dbReference type="InterPro" id="IPR003903">
    <property type="entry name" value="UIM_dom"/>
</dbReference>
<dbReference type="Proteomes" id="UP001437256">
    <property type="component" value="Unassembled WGS sequence"/>
</dbReference>